<sequence length="292" mass="33307">MPSFYNGKQFFLTYPQCQHSAAELAAFLTSVATCTYYIVAEEKHEDGTPHLHACIQYVETLRGGVRLLDFNGHHPNKQDPRKFEACKQYCRKDGNFIEGPPEAIIRAAIAGLAPSDIVKTFTDKALWFDWCISKRITHGYAEWYWNSTREHDLTINEDTVVAGQMCESLAGYAFNRDQHRVIVLKGESGCGKTTWAKTHAPKPALFVSHIDSLKRFQPGFHKTIIFDDVDFNHYPRTGQIHIVDWENPRAIHVRYGTVEIPAGTFKIFTCNFDPLTLTDDAIRRRVKVVNVN</sequence>
<dbReference type="Pfam" id="PF00799">
    <property type="entry name" value="Gemini_AL1"/>
    <property type="match status" value="1"/>
</dbReference>
<dbReference type="RefSeq" id="YP_009237598.1">
    <property type="nucleotide sequence ID" value="NC_029633.1"/>
</dbReference>
<evidence type="ECO:0000256" key="3">
    <source>
        <dbReference type="ARBA" id="ARBA00022562"/>
    </source>
</evidence>
<keyword evidence="10" id="KW-0255">Endonuclease</keyword>
<name>A0A126GAI4_9VIRU</name>
<dbReference type="EMBL" id="KP153501">
    <property type="protein sequence ID" value="ALE29795.1"/>
    <property type="molecule type" value="Genomic_DNA"/>
</dbReference>
<keyword evidence="8" id="KW-0479">Metal-binding</keyword>
<evidence type="ECO:0000256" key="1">
    <source>
        <dbReference type="ARBA" id="ARBA00004147"/>
    </source>
</evidence>
<evidence type="ECO:0000256" key="5">
    <source>
        <dbReference type="ARBA" id="ARBA00022695"/>
    </source>
</evidence>
<dbReference type="GO" id="GO:0016779">
    <property type="term" value="F:nucleotidyltransferase activity"/>
    <property type="evidence" value="ECO:0007669"/>
    <property type="project" value="UniProtKB-KW"/>
</dbReference>
<accession>A0A126GAI4</accession>
<evidence type="ECO:0000313" key="16">
    <source>
        <dbReference type="Proteomes" id="UP000202082"/>
    </source>
</evidence>
<evidence type="ECO:0000256" key="8">
    <source>
        <dbReference type="ARBA" id="ARBA00022723"/>
    </source>
</evidence>
<keyword evidence="7" id="KW-0540">Nuclease</keyword>
<organism evidence="15 16">
    <name type="scientific">Lake Sarah-associated circular virus-45</name>
    <dbReference type="NCBI Taxonomy" id="1685774"/>
    <lineage>
        <taxon>Viruses</taxon>
        <taxon>Monodnaviria</taxon>
        <taxon>Shotokuvirae</taxon>
        <taxon>Cressdnaviricota</taxon>
        <taxon>Repensiviricetes</taxon>
        <taxon>Geplafuvirales</taxon>
        <taxon>Geplanaviridae</taxon>
        <taxon>Engorgivirus</taxon>
        <taxon>Engorgivirus musculis</taxon>
    </lineage>
</organism>
<feature type="domain" description="CRESS-DNA virus Rep endonuclease" evidence="14">
    <location>
        <begin position="4"/>
        <end position="102"/>
    </location>
</feature>
<reference evidence="15 16" key="1">
    <citation type="journal article" date="2016" name="Infect. Genet. Evol.">
        <title>Diverse circular replication-associated protein encoding viruses circulating in invertebrates within a lake ecosystem.</title>
        <authorList>
            <person name="Dayaram A."/>
            <person name="Galatowitsch M.L."/>
            <person name="Arguello-Astorga G.R."/>
            <person name="van Bysterveldt K."/>
            <person name="Kraberger S."/>
            <person name="Stainton D."/>
            <person name="Harding J.S."/>
            <person name="Roumagnac P."/>
            <person name="Martin D.P."/>
            <person name="Lefeuvre P."/>
            <person name="Varsani A."/>
        </authorList>
    </citation>
    <scope>NUCLEOTIDE SEQUENCE [LARGE SCALE GENOMIC DNA]</scope>
    <source>
        <strain evidence="15">LSaCV-45-LSCO-2013</strain>
    </source>
</reference>
<comment type="subcellular location">
    <subcellularLocation>
        <location evidence="1">Host nucleus</location>
    </subcellularLocation>
</comment>
<keyword evidence="16" id="KW-1185">Reference proteome</keyword>
<proteinExistence type="predicted"/>
<keyword evidence="5" id="KW-0548">Nucleotidyltransferase</keyword>
<keyword evidence="11" id="KW-0378">Hydrolase</keyword>
<dbReference type="GO" id="GO:0046872">
    <property type="term" value="F:metal ion binding"/>
    <property type="evidence" value="ECO:0007669"/>
    <property type="project" value="UniProtKB-KW"/>
</dbReference>
<dbReference type="GO" id="GO:0006260">
    <property type="term" value="P:DNA replication"/>
    <property type="evidence" value="ECO:0007669"/>
    <property type="project" value="UniProtKB-KW"/>
</dbReference>
<evidence type="ECO:0000256" key="10">
    <source>
        <dbReference type="ARBA" id="ARBA00022759"/>
    </source>
</evidence>
<evidence type="ECO:0000259" key="14">
    <source>
        <dbReference type="PROSITE" id="PS52020"/>
    </source>
</evidence>
<evidence type="ECO:0000256" key="11">
    <source>
        <dbReference type="ARBA" id="ARBA00022801"/>
    </source>
</evidence>
<evidence type="ECO:0000256" key="9">
    <source>
        <dbReference type="ARBA" id="ARBA00022741"/>
    </source>
</evidence>
<evidence type="ECO:0000256" key="7">
    <source>
        <dbReference type="ARBA" id="ARBA00022722"/>
    </source>
</evidence>
<dbReference type="Proteomes" id="UP000202082">
    <property type="component" value="Segment"/>
</dbReference>
<evidence type="ECO:0000256" key="12">
    <source>
        <dbReference type="ARBA" id="ARBA00023124"/>
    </source>
</evidence>
<keyword evidence="12" id="KW-0190">Covalent protein-DNA linkage</keyword>
<keyword evidence="3" id="KW-1048">Host nucleus</keyword>
<evidence type="ECO:0000256" key="13">
    <source>
        <dbReference type="ARBA" id="ARBA00023125"/>
    </source>
</evidence>
<protein>
    <recommendedName>
        <fullName evidence="2">Replication-associated protein</fullName>
    </recommendedName>
</protein>
<keyword evidence="4" id="KW-0808">Transferase</keyword>
<keyword evidence="6" id="KW-0235">DNA replication</keyword>
<dbReference type="GO" id="GO:0003677">
    <property type="term" value="F:DNA binding"/>
    <property type="evidence" value="ECO:0007669"/>
    <property type="project" value="UniProtKB-KW"/>
</dbReference>
<dbReference type="GO" id="GO:0000166">
    <property type="term" value="F:nucleotide binding"/>
    <property type="evidence" value="ECO:0007669"/>
    <property type="project" value="UniProtKB-KW"/>
</dbReference>
<evidence type="ECO:0000256" key="4">
    <source>
        <dbReference type="ARBA" id="ARBA00022679"/>
    </source>
</evidence>
<dbReference type="GO" id="GO:0016787">
    <property type="term" value="F:hydrolase activity"/>
    <property type="evidence" value="ECO:0007669"/>
    <property type="project" value="UniProtKB-KW"/>
</dbReference>
<evidence type="ECO:0000256" key="2">
    <source>
        <dbReference type="ARBA" id="ARBA00014531"/>
    </source>
</evidence>
<dbReference type="PROSITE" id="PS52020">
    <property type="entry name" value="CRESS_DNA_REP"/>
    <property type="match status" value="1"/>
</dbReference>
<keyword evidence="9" id="KW-0547">Nucleotide-binding</keyword>
<dbReference type="OrthoDB" id="9195at10239"/>
<dbReference type="InterPro" id="IPR027417">
    <property type="entry name" value="P-loop_NTPase"/>
</dbReference>
<dbReference type="GeneID" id="26974290"/>
<dbReference type="GO" id="GO:0004519">
    <property type="term" value="F:endonuclease activity"/>
    <property type="evidence" value="ECO:0007669"/>
    <property type="project" value="UniProtKB-KW"/>
</dbReference>
<dbReference type="SUPFAM" id="SSF55464">
    <property type="entry name" value="Origin of replication-binding domain, RBD-like"/>
    <property type="match status" value="1"/>
</dbReference>
<dbReference type="InterPro" id="IPR049912">
    <property type="entry name" value="CRESS_DNA_REP"/>
</dbReference>
<dbReference type="Gene3D" id="3.40.1310.20">
    <property type="match status" value="1"/>
</dbReference>
<dbReference type="SUPFAM" id="SSF52540">
    <property type="entry name" value="P-loop containing nucleoside triphosphate hydrolases"/>
    <property type="match status" value="1"/>
</dbReference>
<dbReference type="KEGG" id="vg:26974290"/>
<evidence type="ECO:0000256" key="6">
    <source>
        <dbReference type="ARBA" id="ARBA00022705"/>
    </source>
</evidence>
<dbReference type="GO" id="GO:0042025">
    <property type="term" value="C:host cell nucleus"/>
    <property type="evidence" value="ECO:0007669"/>
    <property type="project" value="UniProtKB-SubCell"/>
</dbReference>
<evidence type="ECO:0000313" key="15">
    <source>
        <dbReference type="EMBL" id="ALE29795.1"/>
    </source>
</evidence>
<keyword evidence="13" id="KW-0238">DNA-binding</keyword>